<evidence type="ECO:0000259" key="5">
    <source>
        <dbReference type="Pfam" id="PF13243"/>
    </source>
</evidence>
<dbReference type="InterPro" id="IPR018333">
    <property type="entry name" value="Squalene_cyclase"/>
</dbReference>
<dbReference type="NCBIfam" id="TIGR01787">
    <property type="entry name" value="squalene_cyclas"/>
    <property type="match status" value="1"/>
</dbReference>
<dbReference type="GO" id="GO:0016866">
    <property type="term" value="F:intramolecular transferase activity"/>
    <property type="evidence" value="ECO:0007669"/>
    <property type="project" value="InterPro"/>
</dbReference>
<accession>A0A1H8I379</accession>
<dbReference type="AlphaFoldDB" id="A0A1H8I379"/>
<keyword evidence="3" id="KW-0677">Repeat</keyword>
<dbReference type="InterPro" id="IPR032696">
    <property type="entry name" value="SQ_cyclase_C"/>
</dbReference>
<evidence type="ECO:0000256" key="4">
    <source>
        <dbReference type="ARBA" id="ARBA00023235"/>
    </source>
</evidence>
<gene>
    <name evidence="7" type="ORF">SAMN05216325_12822</name>
</gene>
<dbReference type="NCBIfam" id="TIGR01507">
    <property type="entry name" value="hopene_cyclase"/>
    <property type="match status" value="1"/>
</dbReference>
<protein>
    <submittedName>
        <fullName evidence="7">Squalene-hopene/tetraprenyl-beta-curcumene cyclase</fullName>
    </submittedName>
</protein>
<dbReference type="OrthoDB" id="9758578at2"/>
<sequence>MNGMQERITVDQTQIDSVKDSEDETVLLKSQLNKARSALLAMQNQDGHWCFPLEADCTIPAEYILMMHFMDEVDVALEQKIARFIRSKQDKSHDGWPLYYGGDFDISCSVKSYYALKLVGDSPDEPHMVRAREAILQYGGAASSNVFTRLLLAMYQQIPWRGVPVVPSELILLPKWFPFHLSKISYWSRTVMVPLSILCTLKAKAANPRRVNIRELFTVPPEQEKNYFPRAETRLKRFFMWVERILSKFEPQLPEFMRRYSIRRAEQWTLERLNGECGIGAIFPAMVNAYEALALLGYPKDHPDRELCRKALEGLLVFEDEQAWCQPCTSPVWDTVLSGLALQEDEDTDQQPVRAAMDWLLTKQILDEPGDWRDKCPALPGGGWAFQYANPHYPDLDDTAAVVWALVQTQNQAPEDLKGAYEQSIARAVDWLAGMQSSNGGFAAFDVDNTYHYLNEIPFADHGALIDPPTSDVTARCVGSLSLYNAERYQEAVQRGIEFLLSEQEANGSWFGRWGTNYIYGTWSVLEALKLAGMDPNHMSIRRAVQWLKSIQREDGGWGETNYSYFDTQQAGQFETSTSFQTAWAILGLMAAGEVNNKSVRTGVDYLLRNQAPGGLWDEPWFTAPGFPRVFYLKYHGYSNYFPVWALGRYRTLTKGNKT</sequence>
<organism evidence="7 8">
    <name type="scientific">Nitrosomonas marina</name>
    <dbReference type="NCBI Taxonomy" id="917"/>
    <lineage>
        <taxon>Bacteria</taxon>
        <taxon>Pseudomonadati</taxon>
        <taxon>Pseudomonadota</taxon>
        <taxon>Betaproteobacteria</taxon>
        <taxon>Nitrosomonadales</taxon>
        <taxon>Nitrosomonadaceae</taxon>
        <taxon>Nitrosomonas</taxon>
    </lineage>
</organism>
<keyword evidence="4" id="KW-0413">Isomerase</keyword>
<dbReference type="PANTHER" id="PTHR11764:SF20">
    <property type="entry name" value="LANOSTEROL SYNTHASE"/>
    <property type="match status" value="1"/>
</dbReference>
<evidence type="ECO:0000259" key="6">
    <source>
        <dbReference type="Pfam" id="PF13249"/>
    </source>
</evidence>
<dbReference type="GO" id="GO:0016104">
    <property type="term" value="P:triterpenoid biosynthetic process"/>
    <property type="evidence" value="ECO:0007669"/>
    <property type="project" value="InterPro"/>
</dbReference>
<name>A0A1H8I379_9PROT</name>
<evidence type="ECO:0000256" key="1">
    <source>
        <dbReference type="ARBA" id="ARBA00004999"/>
    </source>
</evidence>
<dbReference type="RefSeq" id="WP_090634378.1">
    <property type="nucleotide sequence ID" value="NZ_FOCP01000028.1"/>
</dbReference>
<dbReference type="STRING" id="917.SAMN05216326_14410"/>
<feature type="domain" description="Squalene cyclase C-terminal" evidence="5">
    <location>
        <begin position="330"/>
        <end position="651"/>
    </location>
</feature>
<dbReference type="Pfam" id="PF13243">
    <property type="entry name" value="SQHop_cyclase_C"/>
    <property type="match status" value="1"/>
</dbReference>
<dbReference type="EMBL" id="FOCP01000028">
    <property type="protein sequence ID" value="SEN62575.1"/>
    <property type="molecule type" value="Genomic_DNA"/>
</dbReference>
<evidence type="ECO:0000313" key="8">
    <source>
        <dbReference type="Proteomes" id="UP000199459"/>
    </source>
</evidence>
<dbReference type="SUPFAM" id="SSF48239">
    <property type="entry name" value="Terpenoid cyclases/Protein prenyltransferases"/>
    <property type="match status" value="2"/>
</dbReference>
<dbReference type="Gene3D" id="1.50.10.20">
    <property type="match status" value="2"/>
</dbReference>
<comment type="similarity">
    <text evidence="2">Belongs to the terpene cyclase/mutase family.</text>
</comment>
<dbReference type="UniPathway" id="UPA00337"/>
<evidence type="ECO:0000256" key="3">
    <source>
        <dbReference type="ARBA" id="ARBA00022737"/>
    </source>
</evidence>
<feature type="domain" description="Squalene cyclase N-terminal" evidence="6">
    <location>
        <begin position="33"/>
        <end position="320"/>
    </location>
</feature>
<dbReference type="Pfam" id="PF13249">
    <property type="entry name" value="SQHop_cyclase_N"/>
    <property type="match status" value="1"/>
</dbReference>
<dbReference type="SFLD" id="SFLDG01016">
    <property type="entry name" value="Prenyltransferase_Like_2"/>
    <property type="match status" value="1"/>
</dbReference>
<dbReference type="InterPro" id="IPR032697">
    <property type="entry name" value="SQ_cyclase_N"/>
</dbReference>
<evidence type="ECO:0000313" key="7">
    <source>
        <dbReference type="EMBL" id="SEN62575.1"/>
    </source>
</evidence>
<dbReference type="InterPro" id="IPR008930">
    <property type="entry name" value="Terpenoid_cyclase/PrenylTrfase"/>
</dbReference>
<proteinExistence type="inferred from homology"/>
<dbReference type="CDD" id="cd02892">
    <property type="entry name" value="SQCY_1"/>
    <property type="match status" value="1"/>
</dbReference>
<dbReference type="PANTHER" id="PTHR11764">
    <property type="entry name" value="TERPENE CYCLASE/MUTASE FAMILY MEMBER"/>
    <property type="match status" value="1"/>
</dbReference>
<dbReference type="GO" id="GO:0005811">
    <property type="term" value="C:lipid droplet"/>
    <property type="evidence" value="ECO:0007669"/>
    <property type="project" value="InterPro"/>
</dbReference>
<dbReference type="InterPro" id="IPR006400">
    <property type="entry name" value="Hopene-cyclase"/>
</dbReference>
<evidence type="ECO:0000256" key="2">
    <source>
        <dbReference type="ARBA" id="ARBA00009755"/>
    </source>
</evidence>
<dbReference type="Proteomes" id="UP000199459">
    <property type="component" value="Unassembled WGS sequence"/>
</dbReference>
<reference evidence="7 8" key="1">
    <citation type="submission" date="2016-10" db="EMBL/GenBank/DDBJ databases">
        <authorList>
            <person name="de Groot N.N."/>
        </authorList>
    </citation>
    <scope>NUCLEOTIDE SEQUENCE [LARGE SCALE GENOMIC DNA]</scope>
    <source>
        <strain evidence="7 8">Nm22</strain>
    </source>
</reference>
<comment type="pathway">
    <text evidence="1">Secondary metabolite biosynthesis; hopanoid biosynthesis.</text>
</comment>